<dbReference type="Gene3D" id="1.25.40.10">
    <property type="entry name" value="Tetratricopeptide repeat domain"/>
    <property type="match status" value="2"/>
</dbReference>
<evidence type="ECO:0000313" key="3">
    <source>
        <dbReference type="Proteomes" id="UP000324241"/>
    </source>
</evidence>
<feature type="compositionally biased region" description="Basic and acidic residues" evidence="1">
    <location>
        <begin position="47"/>
        <end position="58"/>
    </location>
</feature>
<accession>A0A5M9M5B4</accession>
<dbReference type="VEuPathDB" id="FungiDB:EYZ11_007454"/>
<evidence type="ECO:0000313" key="2">
    <source>
        <dbReference type="EMBL" id="KAA8642215.1"/>
    </source>
</evidence>
<dbReference type="InterPro" id="IPR011990">
    <property type="entry name" value="TPR-like_helical_dom_sf"/>
</dbReference>
<comment type="caution">
    <text evidence="2">The sequence shown here is derived from an EMBL/GenBank/DDBJ whole genome shotgun (WGS) entry which is preliminary data.</text>
</comment>
<dbReference type="OrthoDB" id="185373at2759"/>
<organism evidence="2 3">
    <name type="scientific">Aspergillus tanneri</name>
    <dbReference type="NCBI Taxonomy" id="1220188"/>
    <lineage>
        <taxon>Eukaryota</taxon>
        <taxon>Fungi</taxon>
        <taxon>Dikarya</taxon>
        <taxon>Ascomycota</taxon>
        <taxon>Pezizomycotina</taxon>
        <taxon>Eurotiomycetes</taxon>
        <taxon>Eurotiomycetidae</taxon>
        <taxon>Eurotiales</taxon>
        <taxon>Aspergillaceae</taxon>
        <taxon>Aspergillus</taxon>
        <taxon>Aspergillus subgen. Circumdati</taxon>
    </lineage>
</organism>
<dbReference type="PANTHER" id="PTHR47930">
    <property type="entry name" value="YALI0C12947P"/>
    <property type="match status" value="1"/>
</dbReference>
<dbReference type="Proteomes" id="UP000324241">
    <property type="component" value="Unassembled WGS sequence"/>
</dbReference>
<name>A0A5M9M5B4_9EURO</name>
<protein>
    <recommendedName>
        <fullName evidence="4">Pentatricopeptide repeat protein</fullName>
    </recommendedName>
</protein>
<feature type="compositionally biased region" description="Acidic residues" evidence="1">
    <location>
        <begin position="68"/>
        <end position="79"/>
    </location>
</feature>
<dbReference type="RefSeq" id="XP_033421577.1">
    <property type="nucleotide sequence ID" value="XM_033575722.1"/>
</dbReference>
<dbReference type="GeneID" id="54333857"/>
<reference evidence="2 3" key="1">
    <citation type="submission" date="2019-08" db="EMBL/GenBank/DDBJ databases">
        <title>The genome sequence of a newly discovered highly antifungal drug resistant Aspergillus species, Aspergillus tanneri NIH 1004.</title>
        <authorList>
            <person name="Mounaud S."/>
            <person name="Singh I."/>
            <person name="Joardar V."/>
            <person name="Pakala S."/>
            <person name="Pakala S."/>
            <person name="Venepally P."/>
            <person name="Chung J.K."/>
            <person name="Losada L."/>
            <person name="Nierman W.C."/>
        </authorList>
    </citation>
    <scope>NUCLEOTIDE SEQUENCE [LARGE SCALE GENOMIC DNA]</scope>
    <source>
        <strain evidence="2 3">NIH1004</strain>
    </source>
</reference>
<sequence length="865" mass="98038">MLRQAVQGARWYQHVARATPSTPPSLPRQRAFTVIAPRLIHYGGPNDKVRFYEQDTRGSQKRRRVDPEAEDNAEQEGVQEELSKLDEELQILKEGPYGPNSPFMMSLPEKDRNIALEALRKHKEEQGKDEPAAYDLKQVFDEELDEILRQEFEGLAMEEENWQSQGKTKKKSPKAVIRQPYEVVPNHSENHAYVDRFNDCLKRVEHHPLDERLGQELWKWYRRCKQAVPDFVESIPDEAMSLLWDPKTSAESATASQAVHIQTLAEDALSVGRSLSTPHMLSYIKSLQNTGKTKEALDQWEAHQRGLSQKKEDLEAYWKLGVRIFSAEGDPQRAQDIALAFLANDKSRESRILIPVILAWGKKPGKEAAAKAWALYLQLKTLLEQHTMTMEDYDLISIGLLKAGRLNLAIAVFKDMMVSGHDPANDSTSLYKAAVGLVGNLQASSISEGDVNKVSLATLTVLPRRFQNRFFYASWMKKLIGMGEVDSAAMVIELMYERGVHPDPKHLNGLIAAWLRRGNAVAREKAERLGWAMIQRRIDTVWARSNSPGESPRPNQDQEVDGARIPRFLQRPMPSANIETFSILLLHYTRRSDEGMTKYLVKCLQDAQIRPNSYFMNHLLYAELRKQDIQSLWTKFQTMSASIQPDLETYACLWDCGKLQYDRGRTAYVSGFPTARALYADMMQWHAQLSSRATSAAREEFSKELYDQIVRCFCLSKDLAGTLVVLCSMRALFGFTPDDITARVIVLQVARSAGVPVDTPKRRLRRLSSTPKSKENIAHVHRLVELLSERKISALQARGLSLDTLDPAEREQYQLEIMTDLLRLIMQRTAVNPNAVDAEIATAATEMGVSGIDLGASLEDDHLLL</sequence>
<evidence type="ECO:0000256" key="1">
    <source>
        <dbReference type="SAM" id="MobiDB-lite"/>
    </source>
</evidence>
<dbReference type="AlphaFoldDB" id="A0A5M9M5B4"/>
<evidence type="ECO:0008006" key="4">
    <source>
        <dbReference type="Google" id="ProtNLM"/>
    </source>
</evidence>
<dbReference type="PANTHER" id="PTHR47930:SF2">
    <property type="entry name" value="PENTATRICOPEPTIDE REPEAT PROTEIN (AFU_ORTHOLOGUE AFUA_8G04250)"/>
    <property type="match status" value="1"/>
</dbReference>
<proteinExistence type="predicted"/>
<dbReference type="EMBL" id="QUQM01000008">
    <property type="protein sequence ID" value="KAA8642215.1"/>
    <property type="molecule type" value="Genomic_DNA"/>
</dbReference>
<feature type="region of interest" description="Disordered" evidence="1">
    <location>
        <begin position="46"/>
        <end position="79"/>
    </location>
</feature>
<gene>
    <name evidence="2" type="ORF">ATNIH1004_011156</name>
</gene>